<dbReference type="InterPro" id="IPR017900">
    <property type="entry name" value="4Fe4S_Fe_S_CS"/>
</dbReference>
<dbReference type="PANTHER" id="PTHR48109">
    <property type="entry name" value="DIHYDROOROTATE DEHYDROGENASE (QUINONE), MITOCHONDRIAL-RELATED"/>
    <property type="match status" value="1"/>
</dbReference>
<dbReference type="GO" id="GO:0004152">
    <property type="term" value="F:dihydroorotate dehydrogenase activity"/>
    <property type="evidence" value="ECO:0007669"/>
    <property type="project" value="TreeGrafter"/>
</dbReference>
<evidence type="ECO:0000256" key="3">
    <source>
        <dbReference type="ARBA" id="ARBA00010804"/>
    </source>
</evidence>
<evidence type="ECO:0000256" key="5">
    <source>
        <dbReference type="ARBA" id="ARBA00022643"/>
    </source>
</evidence>
<comment type="cofactor">
    <cofactor evidence="1">
        <name>FMN</name>
        <dbReference type="ChEBI" id="CHEBI:58210"/>
    </cofactor>
</comment>
<evidence type="ECO:0000256" key="6">
    <source>
        <dbReference type="ARBA" id="ARBA00022723"/>
    </source>
</evidence>
<comment type="caution">
    <text evidence="14">The sequence shown here is derived from an EMBL/GenBank/DDBJ whole genome shotgun (WGS) entry which is preliminary data.</text>
</comment>
<evidence type="ECO:0000313" key="14">
    <source>
        <dbReference type="EMBL" id="HHF58484.1"/>
    </source>
</evidence>
<dbReference type="Gene3D" id="3.20.20.70">
    <property type="entry name" value="Aldolase class I"/>
    <property type="match status" value="1"/>
</dbReference>
<gene>
    <name evidence="14" type="ORF">ENL41_03565</name>
</gene>
<dbReference type="GO" id="GO:0006207">
    <property type="term" value="P:'de novo' pyrimidine nucleobase biosynthetic process"/>
    <property type="evidence" value="ECO:0007669"/>
    <property type="project" value="TreeGrafter"/>
</dbReference>
<dbReference type="EMBL" id="DRTV01000251">
    <property type="protein sequence ID" value="HHF58484.1"/>
    <property type="molecule type" value="Genomic_DNA"/>
</dbReference>
<evidence type="ECO:0000256" key="8">
    <source>
        <dbReference type="ARBA" id="ARBA00023002"/>
    </source>
</evidence>
<feature type="non-terminal residue" evidence="14">
    <location>
        <position position="1"/>
    </location>
</feature>
<dbReference type="AlphaFoldDB" id="A0A7C5I543"/>
<keyword evidence="6" id="KW-0479">Metal-binding</keyword>
<dbReference type="PROSITE" id="PS00198">
    <property type="entry name" value="4FE4S_FER_1"/>
    <property type="match status" value="1"/>
</dbReference>
<evidence type="ECO:0000256" key="10">
    <source>
        <dbReference type="ARBA" id="ARBA00023014"/>
    </source>
</evidence>
<dbReference type="SUPFAM" id="SSF51395">
    <property type="entry name" value="FMN-linked oxidoreductases"/>
    <property type="match status" value="1"/>
</dbReference>
<comment type="similarity">
    <text evidence="3">Belongs to the dihydropyrimidine dehydrogenase family.</text>
</comment>
<evidence type="ECO:0000256" key="9">
    <source>
        <dbReference type="ARBA" id="ARBA00023004"/>
    </source>
</evidence>
<dbReference type="InterPro" id="IPR013785">
    <property type="entry name" value="Aldolase_TIM"/>
</dbReference>
<evidence type="ECO:0000256" key="1">
    <source>
        <dbReference type="ARBA" id="ARBA00001917"/>
    </source>
</evidence>
<dbReference type="PANTHER" id="PTHR48109:SF1">
    <property type="entry name" value="DIHYDROOROTATE DEHYDROGENASE (FUMARATE)"/>
    <property type="match status" value="1"/>
</dbReference>
<dbReference type="GO" id="GO:0005737">
    <property type="term" value="C:cytoplasm"/>
    <property type="evidence" value="ECO:0007669"/>
    <property type="project" value="InterPro"/>
</dbReference>
<protein>
    <recommendedName>
        <fullName evidence="12">Dihydrothymine dehydrogenase</fullName>
    </recommendedName>
    <alternativeName>
        <fullName evidence="11">Dihydrouracil dehydrogenase</fullName>
    </alternativeName>
</protein>
<keyword evidence="8" id="KW-0560">Oxidoreductase</keyword>
<evidence type="ECO:0000256" key="11">
    <source>
        <dbReference type="ARBA" id="ARBA00030119"/>
    </source>
</evidence>
<dbReference type="Gene3D" id="2.30.26.10">
    <property type="entry name" value="Dihydroorotate Dehydrogenase A, chain A, domain 2"/>
    <property type="match status" value="1"/>
</dbReference>
<dbReference type="GO" id="GO:0006221">
    <property type="term" value="P:pyrimidine nucleotide biosynthetic process"/>
    <property type="evidence" value="ECO:0007669"/>
    <property type="project" value="UniProtKB-KW"/>
</dbReference>
<keyword evidence="5" id="KW-0288">FMN</keyword>
<dbReference type="InterPro" id="IPR050074">
    <property type="entry name" value="DHO_dehydrogenase"/>
</dbReference>
<dbReference type="InterPro" id="IPR017896">
    <property type="entry name" value="4Fe4S_Fe-S-bd"/>
</dbReference>
<evidence type="ECO:0000256" key="7">
    <source>
        <dbReference type="ARBA" id="ARBA00022975"/>
    </source>
</evidence>
<dbReference type="SUPFAM" id="SSF54862">
    <property type="entry name" value="4Fe-4S ferredoxins"/>
    <property type="match status" value="1"/>
</dbReference>
<sequence>KNFMRGIMADLKVNVNGITFKNPVLTAAGPNVRNAELMLKAVAGGAGGVVSKTVSLKPAHDLRPTIRRAVCQGIMNCETWSETPFEEMLEEYRKVKETGVPLIISIGYKPEEVKKLGSIIEKEVAPDAIEFSTHYVGGEIGPLIEVARSLRETVKLPIWMKISPNFPYVKELASRVSEYVDAFVAINSYGPVLNFDVESMEPLLGSEYGQGWLSGPPILPIALRIVYEIATVQDKPVIGVGGIEKGVDAIKFFMVGASIVQVCSAAIKRGHTVYGKIAREIEEWLDAHGYRSIEEIKGLYKEKLKERRKFSKIPVMTIDENKCTGCKACISRCIQGALYMDGKVAKVIGENCIGCGYCQDYCGYGAMKLQEV</sequence>
<accession>A0A7C5I543</accession>
<dbReference type="GO" id="GO:0051536">
    <property type="term" value="F:iron-sulfur cluster binding"/>
    <property type="evidence" value="ECO:0007669"/>
    <property type="project" value="UniProtKB-KW"/>
</dbReference>
<proteinExistence type="inferred from homology"/>
<dbReference type="GO" id="GO:0046872">
    <property type="term" value="F:metal ion binding"/>
    <property type="evidence" value="ECO:0007669"/>
    <property type="project" value="UniProtKB-KW"/>
</dbReference>
<keyword evidence="7" id="KW-0665">Pyrimidine biosynthesis</keyword>
<name>A0A7C5I543_UNCW3</name>
<feature type="domain" description="4Fe-4S ferredoxin-type" evidence="13">
    <location>
        <begin position="344"/>
        <end position="372"/>
    </location>
</feature>
<dbReference type="InterPro" id="IPR023359">
    <property type="entry name" value="Dihydro_DH_chainA_dom2"/>
</dbReference>
<dbReference type="Gene3D" id="3.30.70.20">
    <property type="match status" value="1"/>
</dbReference>
<dbReference type="InterPro" id="IPR005720">
    <property type="entry name" value="Dihydroorotate_DH_cat"/>
</dbReference>
<reference evidence="14" key="1">
    <citation type="journal article" date="2020" name="mSystems">
        <title>Genome- and Community-Level Interaction Insights into Carbon Utilization and Element Cycling Functions of Hydrothermarchaeota in Hydrothermal Sediment.</title>
        <authorList>
            <person name="Zhou Z."/>
            <person name="Liu Y."/>
            <person name="Xu W."/>
            <person name="Pan J."/>
            <person name="Luo Z.H."/>
            <person name="Li M."/>
        </authorList>
    </citation>
    <scope>NUCLEOTIDE SEQUENCE [LARGE SCALE GENOMIC DNA]</scope>
    <source>
        <strain evidence="14">HyVt-94</strain>
    </source>
</reference>
<comment type="pathway">
    <text evidence="2">Pyrimidine metabolism; UMP biosynthesis via de novo pathway.</text>
</comment>
<dbReference type="Pfam" id="PF13237">
    <property type="entry name" value="Fer4_10"/>
    <property type="match status" value="1"/>
</dbReference>
<dbReference type="Proteomes" id="UP000886014">
    <property type="component" value="Unassembled WGS sequence"/>
</dbReference>
<keyword evidence="4" id="KW-0285">Flavoprotein</keyword>
<keyword evidence="9" id="KW-0408">Iron</keyword>
<evidence type="ECO:0000256" key="4">
    <source>
        <dbReference type="ARBA" id="ARBA00022630"/>
    </source>
</evidence>
<feature type="domain" description="4Fe-4S ferredoxin-type" evidence="13">
    <location>
        <begin position="314"/>
        <end position="343"/>
    </location>
</feature>
<keyword evidence="10" id="KW-0411">Iron-sulfur</keyword>
<evidence type="ECO:0000256" key="12">
    <source>
        <dbReference type="ARBA" id="ARBA00032722"/>
    </source>
</evidence>
<evidence type="ECO:0000259" key="13">
    <source>
        <dbReference type="PROSITE" id="PS51379"/>
    </source>
</evidence>
<dbReference type="Pfam" id="PF01180">
    <property type="entry name" value="DHO_dh"/>
    <property type="match status" value="1"/>
</dbReference>
<organism evidence="14">
    <name type="scientific">candidate division WOR-3 bacterium</name>
    <dbReference type="NCBI Taxonomy" id="2052148"/>
    <lineage>
        <taxon>Bacteria</taxon>
        <taxon>Bacteria division WOR-3</taxon>
    </lineage>
</organism>
<dbReference type="PROSITE" id="PS51379">
    <property type="entry name" value="4FE4S_FER_2"/>
    <property type="match status" value="2"/>
</dbReference>
<evidence type="ECO:0000256" key="2">
    <source>
        <dbReference type="ARBA" id="ARBA00004725"/>
    </source>
</evidence>